<reference evidence="2" key="2">
    <citation type="journal article" date="2018" name="Sci. Data">
        <title>The draft genome sequence of cork oak.</title>
        <authorList>
            <person name="Ramos A.M."/>
            <person name="Usie A."/>
            <person name="Barbosa P."/>
            <person name="Barros P.M."/>
            <person name="Capote T."/>
            <person name="Chaves I."/>
            <person name="Simoes F."/>
            <person name="Abreu I."/>
            <person name="Carrasquinho I."/>
            <person name="Faro C."/>
            <person name="Guimaraes J.B."/>
            <person name="Mendonca D."/>
            <person name="Nobrega F."/>
            <person name="Rodrigues L."/>
            <person name="Saibo N.J.M."/>
            <person name="Varela M.C."/>
            <person name="Egas C."/>
            <person name="Matos J."/>
            <person name="Miguel C.M."/>
            <person name="Oliveira M.M."/>
            <person name="Ricardo C.P."/>
            <person name="Goncalves S."/>
        </authorList>
    </citation>
    <scope>NUCLEOTIDE SEQUENCE [LARGE SCALE GENOMIC DNA]</scope>
    <source>
        <strain evidence="2">HL8</strain>
    </source>
</reference>
<gene>
    <name evidence="2" type="ORF">CFP56_024240</name>
</gene>
<dbReference type="PANTHER" id="PTHR47074:SF48">
    <property type="entry name" value="POLYNUCLEOTIDYL TRANSFERASE, RIBONUCLEASE H-LIKE SUPERFAMILY PROTEIN"/>
    <property type="match status" value="1"/>
</dbReference>
<dbReference type="Pfam" id="PF13456">
    <property type="entry name" value="RVT_3"/>
    <property type="match status" value="1"/>
</dbReference>
<name>A0AAW0MBY5_QUESU</name>
<dbReference type="Gene3D" id="3.30.420.10">
    <property type="entry name" value="Ribonuclease H-like superfamily/Ribonuclease H"/>
    <property type="match status" value="1"/>
</dbReference>
<proteinExistence type="predicted"/>
<dbReference type="InterPro" id="IPR052929">
    <property type="entry name" value="RNase_H-like_EbsB-rel"/>
</dbReference>
<reference evidence="2" key="3">
    <citation type="submission" date="2023-07" db="EMBL/GenBank/DDBJ databases">
        <title>An improved reference 1 genome and first organelle genomes of Quercus suber.</title>
        <authorList>
            <consortium name="Genosuber Consortium"/>
            <person name="Usie A."/>
            <person name="Serra O."/>
            <person name="Barros P."/>
        </authorList>
    </citation>
    <scope>NUCLEOTIDE SEQUENCE</scope>
    <source>
        <strain evidence="2">HL8</strain>
        <tissue evidence="2">Leaves</tissue>
    </source>
</reference>
<sequence length="218" mass="24634">MDTTKGQYKEVRSVQDLLEEVLSNGSGFRVALFATVAWCLWQRRNRVRERQPSWHFHEISERALALEVHKHEARTPARRTPVRWSPQPVTCIKGNFGAALFDGSNCAGIGVVFRDSSGNVIAALSQRIDHTSSIELAEALAARRAVVLARELSLFDVIFEGDCLRIVQALKNTGSCKTLFGHRATLFNQGDHQEPVMYRFPKCEMPLLHNFSQQRCKV</sequence>
<reference evidence="2" key="1">
    <citation type="submission" date="2017-12" db="EMBL/GenBank/DDBJ databases">
        <authorList>
            <person name="Barbosa P."/>
            <person name="Usie A."/>
            <person name="Ramos A.M."/>
        </authorList>
    </citation>
    <scope>NUCLEOTIDE SEQUENCE</scope>
    <source>
        <strain evidence="2">HL8</strain>
        <tissue evidence="2">Leaves</tissue>
    </source>
</reference>
<dbReference type="AlphaFoldDB" id="A0AAW0MBY5"/>
<accession>A0AAW0MBY5</accession>
<dbReference type="InterPro" id="IPR036397">
    <property type="entry name" value="RNaseH_sf"/>
</dbReference>
<comment type="caution">
    <text evidence="2">The sequence shown here is derived from an EMBL/GenBank/DDBJ whole genome shotgun (WGS) entry which is preliminary data.</text>
</comment>
<feature type="domain" description="RNase H type-1" evidence="1">
    <location>
        <begin position="100"/>
        <end position="175"/>
    </location>
</feature>
<protein>
    <recommendedName>
        <fullName evidence="1">RNase H type-1 domain-containing protein</fullName>
    </recommendedName>
</protein>
<dbReference type="EMBL" id="PKMF04000003">
    <property type="protein sequence ID" value="KAK7861205.1"/>
    <property type="molecule type" value="Genomic_DNA"/>
</dbReference>
<organism evidence="2">
    <name type="scientific">Quercus suber</name>
    <name type="common">Cork oak</name>
    <dbReference type="NCBI Taxonomy" id="58331"/>
    <lineage>
        <taxon>Eukaryota</taxon>
        <taxon>Viridiplantae</taxon>
        <taxon>Streptophyta</taxon>
        <taxon>Embryophyta</taxon>
        <taxon>Tracheophyta</taxon>
        <taxon>Spermatophyta</taxon>
        <taxon>Magnoliopsida</taxon>
        <taxon>eudicotyledons</taxon>
        <taxon>Gunneridae</taxon>
        <taxon>Pentapetalae</taxon>
        <taxon>rosids</taxon>
        <taxon>fabids</taxon>
        <taxon>Fagales</taxon>
        <taxon>Fagaceae</taxon>
        <taxon>Quercus</taxon>
    </lineage>
</organism>
<dbReference type="InterPro" id="IPR002156">
    <property type="entry name" value="RNaseH_domain"/>
</dbReference>
<dbReference type="PANTHER" id="PTHR47074">
    <property type="entry name" value="BNAC02G40300D PROTEIN"/>
    <property type="match status" value="1"/>
</dbReference>
<evidence type="ECO:0000313" key="2">
    <source>
        <dbReference type="EMBL" id="KAK7861205.1"/>
    </source>
</evidence>
<dbReference type="GO" id="GO:0004523">
    <property type="term" value="F:RNA-DNA hybrid ribonuclease activity"/>
    <property type="evidence" value="ECO:0007669"/>
    <property type="project" value="InterPro"/>
</dbReference>
<evidence type="ECO:0000259" key="1">
    <source>
        <dbReference type="Pfam" id="PF13456"/>
    </source>
</evidence>
<dbReference type="GO" id="GO:0003676">
    <property type="term" value="F:nucleic acid binding"/>
    <property type="evidence" value="ECO:0007669"/>
    <property type="project" value="InterPro"/>
</dbReference>